<dbReference type="InterPro" id="IPR004474">
    <property type="entry name" value="LytR_CpsA_psr"/>
</dbReference>
<gene>
    <name evidence="5" type="ORF">FIC87_10025</name>
</gene>
<dbReference type="InterPro" id="IPR050922">
    <property type="entry name" value="LytR/CpsA/Psr_CW_biosynth"/>
</dbReference>
<evidence type="ECO:0000256" key="1">
    <source>
        <dbReference type="ARBA" id="ARBA00006068"/>
    </source>
</evidence>
<name>A0A5C5BTY8_EGGLN</name>
<dbReference type="AlphaFoldDB" id="A0A5C5BTY8"/>
<dbReference type="PANTHER" id="PTHR33392">
    <property type="entry name" value="POLYISOPRENYL-TEICHOIC ACID--PEPTIDOGLYCAN TEICHOIC ACID TRANSFERASE TAGU"/>
    <property type="match status" value="1"/>
</dbReference>
<reference evidence="5 6" key="1">
    <citation type="journal article" date="2005" name="Appl. Environ. Microbiol.">
        <title>Intestinal bacterial communities that produce active estrogen-like compounds enterodiol and enterolactone in humans.</title>
        <authorList>
            <person name="Clavel T."/>
            <person name="Henderson G."/>
            <person name="Alpert C.A."/>
            <person name="Philippe C."/>
            <person name="Rigottier-Gois L."/>
            <person name="Dore J."/>
            <person name="Blaut M."/>
        </authorList>
    </citation>
    <scope>NUCLEOTIDE SEQUENCE [LARGE SCALE GENOMIC DNA]</scope>
    <source>
        <strain evidence="5 6">SECO-MT75m2</strain>
    </source>
</reference>
<comment type="caution">
    <text evidence="5">The sequence shown here is derived from an EMBL/GenBank/DDBJ whole genome shotgun (WGS) entry which is preliminary data.</text>
</comment>
<protein>
    <submittedName>
        <fullName evidence="5">LytR family transcriptional regulator</fullName>
    </submittedName>
</protein>
<comment type="similarity">
    <text evidence="1">Belongs to the LytR/CpsA/Psr (LCP) family.</text>
</comment>
<keyword evidence="3" id="KW-0472">Membrane</keyword>
<organism evidence="5 6">
    <name type="scientific">Eggerthella lenta</name>
    <name type="common">Eubacterium lentum</name>
    <dbReference type="NCBI Taxonomy" id="84112"/>
    <lineage>
        <taxon>Bacteria</taxon>
        <taxon>Bacillati</taxon>
        <taxon>Actinomycetota</taxon>
        <taxon>Coriobacteriia</taxon>
        <taxon>Eggerthellales</taxon>
        <taxon>Eggerthellaceae</taxon>
        <taxon>Eggerthella</taxon>
    </lineage>
</organism>
<dbReference type="Proteomes" id="UP000312594">
    <property type="component" value="Unassembled WGS sequence"/>
</dbReference>
<evidence type="ECO:0000313" key="5">
    <source>
        <dbReference type="EMBL" id="TNU89953.1"/>
    </source>
</evidence>
<dbReference type="EMBL" id="VEVP01000022">
    <property type="protein sequence ID" value="TNU89953.1"/>
    <property type="molecule type" value="Genomic_DNA"/>
</dbReference>
<proteinExistence type="inferred from homology"/>
<evidence type="ECO:0000259" key="4">
    <source>
        <dbReference type="Pfam" id="PF03816"/>
    </source>
</evidence>
<feature type="domain" description="Cell envelope-related transcriptional attenuator" evidence="4">
    <location>
        <begin position="170"/>
        <end position="318"/>
    </location>
</feature>
<dbReference type="NCBIfam" id="TIGR00350">
    <property type="entry name" value="lytR_cpsA_psr"/>
    <property type="match status" value="1"/>
</dbReference>
<dbReference type="PANTHER" id="PTHR33392:SF6">
    <property type="entry name" value="POLYISOPRENYL-TEICHOIC ACID--PEPTIDOGLYCAN TEICHOIC ACID TRANSFERASE TAGU"/>
    <property type="match status" value="1"/>
</dbReference>
<evidence type="ECO:0000313" key="6">
    <source>
        <dbReference type="Proteomes" id="UP000312594"/>
    </source>
</evidence>
<keyword evidence="3" id="KW-1133">Transmembrane helix</keyword>
<keyword evidence="3" id="KW-0812">Transmembrane</keyword>
<evidence type="ECO:0000256" key="3">
    <source>
        <dbReference type="SAM" id="Phobius"/>
    </source>
</evidence>
<accession>A0A5C5BTY8</accession>
<dbReference type="Gene3D" id="3.40.630.190">
    <property type="entry name" value="LCP protein"/>
    <property type="match status" value="1"/>
</dbReference>
<feature type="transmembrane region" description="Helical" evidence="3">
    <location>
        <begin position="90"/>
        <end position="111"/>
    </location>
</feature>
<sequence>MATRQKGMEVTGADYSRKRARRTATSFEGSSLDPAFSRSLGASQGRVAPSRYARPVQQHRVSPGRPRPTAQQLYPERVRKRKRDRLLKRIGLCVLAVLLVGVFAAGGYALWYSHALDSALSMGADGDASVDAALTASEAGKPFYMLLLGSDSREGSGTSKNPAMQGDNQRSDVMILARVDAGKRRVTLVSVPRDTPYTLDDGTVVKINEVYNIEGAAGSIKAVSKLTGVPISHYAEVHFSEFQEIVDKLGGITVDVPIEVSYKDALTGDKVTIEPGVQTLNGQQAQIFARARHEYGENQEAKRQSNIRTVLMAIVEKVLEKPLTALPGAVLDLAESVGTDMNTSDIVSLALGFAGGSNDMTVYSCTGPSNGDFMEQHGGMWLCYENPEGWAKLMGVVDAGDDPGGLELEDTAVIPAFVKEAA</sequence>
<dbReference type="Pfam" id="PF03816">
    <property type="entry name" value="LytR_cpsA_psr"/>
    <property type="match status" value="1"/>
</dbReference>
<evidence type="ECO:0000256" key="2">
    <source>
        <dbReference type="SAM" id="MobiDB-lite"/>
    </source>
</evidence>
<feature type="region of interest" description="Disordered" evidence="2">
    <location>
        <begin position="1"/>
        <end position="70"/>
    </location>
</feature>